<dbReference type="InParanoid" id="Q7RLM5"/>
<reference evidence="1 2" key="1">
    <citation type="journal article" date="2002" name="Nature">
        <title>Genome sequence and comparative analysis of the model rodent malaria parasite Plasmodium yoelii yoelii.</title>
        <authorList>
            <person name="Carlton J.M."/>
            <person name="Angiuoli S.V."/>
            <person name="Suh B.B."/>
            <person name="Kooij T.W."/>
            <person name="Pertea M."/>
            <person name="Silva J.C."/>
            <person name="Ermolaeva M.D."/>
            <person name="Allen J.E."/>
            <person name="Selengut J.D."/>
            <person name="Koo H.L."/>
            <person name="Peterson J.D."/>
            <person name="Pop M."/>
            <person name="Kosack D.S."/>
            <person name="Shumway M.F."/>
            <person name="Bidwell S.L."/>
            <person name="Shallom S.J."/>
            <person name="van Aken S.E."/>
            <person name="Riedmuller S.B."/>
            <person name="Feldblyum T.V."/>
            <person name="Cho J.K."/>
            <person name="Quackenbush J."/>
            <person name="Sedegah M."/>
            <person name="Shoaibi A."/>
            <person name="Cummings L.M."/>
            <person name="Florens L."/>
            <person name="Yates J.R."/>
            <person name="Raine J.D."/>
            <person name="Sinden R.E."/>
            <person name="Harris M.A."/>
            <person name="Cunningham D.A."/>
            <person name="Preiser P.R."/>
            <person name="Bergman L.W."/>
            <person name="Vaidya A.B."/>
            <person name="van Lin L.H."/>
            <person name="Janse C.J."/>
            <person name="Waters A.P."/>
            <person name="Smith H.O."/>
            <person name="White O.R."/>
            <person name="Salzberg S.L."/>
            <person name="Venter J.C."/>
            <person name="Fraser C.M."/>
            <person name="Hoffman S.L."/>
            <person name="Gardner M.J."/>
            <person name="Carucci D.J."/>
        </authorList>
    </citation>
    <scope>NUCLEOTIDE SEQUENCE [LARGE SCALE GENOMIC DNA]</scope>
    <source>
        <strain evidence="1 2">17XNL</strain>
    </source>
</reference>
<gene>
    <name evidence="1" type="ORF">PY02515</name>
</gene>
<evidence type="ECO:0000313" key="1">
    <source>
        <dbReference type="EMBL" id="EAA21965.1"/>
    </source>
</evidence>
<organism evidence="1 2">
    <name type="scientific">Plasmodium yoelii yoelii</name>
    <dbReference type="NCBI Taxonomy" id="73239"/>
    <lineage>
        <taxon>Eukaryota</taxon>
        <taxon>Sar</taxon>
        <taxon>Alveolata</taxon>
        <taxon>Apicomplexa</taxon>
        <taxon>Aconoidasida</taxon>
        <taxon>Haemosporida</taxon>
        <taxon>Plasmodiidae</taxon>
        <taxon>Plasmodium</taxon>
        <taxon>Plasmodium (Vinckeia)</taxon>
    </lineage>
</organism>
<protein>
    <submittedName>
        <fullName evidence="1">Uncharacterized protein</fullName>
    </submittedName>
</protein>
<dbReference type="Proteomes" id="UP000008553">
    <property type="component" value="Unassembled WGS sequence"/>
</dbReference>
<comment type="caution">
    <text evidence="1">The sequence shown here is derived from an EMBL/GenBank/DDBJ whole genome shotgun (WGS) entry which is preliminary data.</text>
</comment>
<dbReference type="EMBL" id="AABL01000688">
    <property type="protein sequence ID" value="EAA21965.1"/>
    <property type="molecule type" value="Genomic_DNA"/>
</dbReference>
<keyword evidence="2" id="KW-1185">Reference proteome</keyword>
<proteinExistence type="predicted"/>
<sequence length="80" mass="9672">MTVLCLCDFLTGREYAIDNCPYKSIFYLWNEKNVYININKVENIDILVSEIKNKEYFIPAFFEEIKNKVFIKKENYFLIN</sequence>
<dbReference type="PaxDb" id="73239-Q7RLM5"/>
<dbReference type="STRING" id="73239.Q7RLM5"/>
<name>Q7RLM5_PLAYO</name>
<accession>Q7RLM5</accession>
<evidence type="ECO:0000313" key="2">
    <source>
        <dbReference type="Proteomes" id="UP000008553"/>
    </source>
</evidence>
<dbReference type="AlphaFoldDB" id="Q7RLM5"/>